<evidence type="ECO:0000256" key="5">
    <source>
        <dbReference type="ARBA" id="ARBA00022801"/>
    </source>
</evidence>
<reference evidence="8 9" key="1">
    <citation type="submission" date="2019-09" db="EMBL/GenBank/DDBJ databases">
        <title>Bird 10,000 Genomes (B10K) Project - Family phase.</title>
        <authorList>
            <person name="Zhang G."/>
        </authorList>
    </citation>
    <scope>NUCLEOTIDE SEQUENCE [LARGE SCALE GENOMIC DNA]</scope>
    <source>
        <strain evidence="8">B10K-DU-001-56</strain>
        <tissue evidence="8">Muscle</tissue>
    </source>
</reference>
<dbReference type="InterPro" id="IPR012337">
    <property type="entry name" value="RNaseH-like_sf"/>
</dbReference>
<accession>A0A7L2GCB7</accession>
<keyword evidence="4" id="KW-0255">Endonuclease</keyword>
<dbReference type="GO" id="GO:0015074">
    <property type="term" value="P:DNA integration"/>
    <property type="evidence" value="ECO:0007669"/>
    <property type="project" value="InterPro"/>
</dbReference>
<feature type="non-terminal residue" evidence="8">
    <location>
        <position position="96"/>
    </location>
</feature>
<dbReference type="InterPro" id="IPR001584">
    <property type="entry name" value="Integrase_cat-core"/>
</dbReference>
<feature type="domain" description="Integrase catalytic" evidence="7">
    <location>
        <begin position="1"/>
        <end position="70"/>
    </location>
</feature>
<dbReference type="GO" id="GO:0016787">
    <property type="term" value="F:hydrolase activity"/>
    <property type="evidence" value="ECO:0007669"/>
    <property type="project" value="UniProtKB-KW"/>
</dbReference>
<keyword evidence="1" id="KW-0808">Transferase</keyword>
<dbReference type="GO" id="GO:0004519">
    <property type="term" value="F:endonuclease activity"/>
    <property type="evidence" value="ECO:0007669"/>
    <property type="project" value="UniProtKB-KW"/>
</dbReference>
<gene>
    <name evidence="8" type="primary">Iap</name>
    <name evidence="8" type="ORF">NYCGRA_R15573</name>
</gene>
<dbReference type="EMBL" id="VWYG01010643">
    <property type="protein sequence ID" value="NXQ84543.1"/>
    <property type="molecule type" value="Genomic_DNA"/>
</dbReference>
<dbReference type="OrthoDB" id="9308938at2759"/>
<proteinExistence type="predicted"/>
<organism evidence="8 9">
    <name type="scientific">Nyctibius grandis</name>
    <name type="common">Great potoo</name>
    <dbReference type="NCBI Taxonomy" id="48427"/>
    <lineage>
        <taxon>Eukaryota</taxon>
        <taxon>Metazoa</taxon>
        <taxon>Chordata</taxon>
        <taxon>Craniata</taxon>
        <taxon>Vertebrata</taxon>
        <taxon>Euteleostomi</taxon>
        <taxon>Archelosauria</taxon>
        <taxon>Archosauria</taxon>
        <taxon>Dinosauria</taxon>
        <taxon>Saurischia</taxon>
        <taxon>Theropoda</taxon>
        <taxon>Coelurosauria</taxon>
        <taxon>Aves</taxon>
        <taxon>Neognathae</taxon>
        <taxon>Neoaves</taxon>
        <taxon>Strisores</taxon>
        <taxon>Caprimulgiformes</taxon>
        <taxon>Nyctibiidae</taxon>
        <taxon>Nyctibius</taxon>
    </lineage>
</organism>
<dbReference type="PROSITE" id="PS50994">
    <property type="entry name" value="INTEGRASE"/>
    <property type="match status" value="1"/>
</dbReference>
<evidence type="ECO:0000256" key="2">
    <source>
        <dbReference type="ARBA" id="ARBA00022695"/>
    </source>
</evidence>
<evidence type="ECO:0000256" key="3">
    <source>
        <dbReference type="ARBA" id="ARBA00022722"/>
    </source>
</evidence>
<dbReference type="Proteomes" id="UP000567826">
    <property type="component" value="Unassembled WGS sequence"/>
</dbReference>
<dbReference type="PANTHER" id="PTHR41694:SF3">
    <property type="entry name" value="RNA-DIRECTED DNA POLYMERASE-RELATED"/>
    <property type="match status" value="1"/>
</dbReference>
<comment type="caution">
    <text evidence="8">The sequence shown here is derived from an EMBL/GenBank/DDBJ whole genome shotgun (WGS) entry which is preliminary data.</text>
</comment>
<dbReference type="InterPro" id="IPR036397">
    <property type="entry name" value="RNaseH_sf"/>
</dbReference>
<dbReference type="GO" id="GO:0003964">
    <property type="term" value="F:RNA-directed DNA polymerase activity"/>
    <property type="evidence" value="ECO:0007669"/>
    <property type="project" value="UniProtKB-KW"/>
</dbReference>
<dbReference type="GO" id="GO:0035613">
    <property type="term" value="F:RNA stem-loop binding"/>
    <property type="evidence" value="ECO:0007669"/>
    <property type="project" value="TreeGrafter"/>
</dbReference>
<protein>
    <submittedName>
        <fullName evidence="8">IGEB protein</fullName>
    </submittedName>
</protein>
<evidence type="ECO:0000256" key="1">
    <source>
        <dbReference type="ARBA" id="ARBA00022679"/>
    </source>
</evidence>
<dbReference type="AlphaFoldDB" id="A0A7L2GCB7"/>
<feature type="non-terminal residue" evidence="8">
    <location>
        <position position="1"/>
    </location>
</feature>
<dbReference type="Gene3D" id="3.30.420.10">
    <property type="entry name" value="Ribonuclease H-like superfamily/Ribonuclease H"/>
    <property type="match status" value="1"/>
</dbReference>
<evidence type="ECO:0000313" key="9">
    <source>
        <dbReference type="Proteomes" id="UP000567826"/>
    </source>
</evidence>
<dbReference type="PANTHER" id="PTHR41694">
    <property type="entry name" value="ENDOGENOUS RETROVIRUS GROUP K MEMBER POL PROTEIN"/>
    <property type="match status" value="1"/>
</dbReference>
<name>A0A7L2GCB7_NYCGR</name>
<keyword evidence="2" id="KW-0548">Nucleotidyltransferase</keyword>
<evidence type="ECO:0000313" key="8">
    <source>
        <dbReference type="EMBL" id="NXQ84543.1"/>
    </source>
</evidence>
<keyword evidence="9" id="KW-1185">Reference proteome</keyword>
<keyword evidence="5" id="KW-0378">Hydrolase</keyword>
<sequence>VKHVTGIPHSPTGQGIIERTHRTIKEYLRRQKEVDTDPTSWLHKVFFALNFLCLTGDREEPPVVVHHQQLKFNNNTIIPQLQVIYWEPATGEWKEP</sequence>
<evidence type="ECO:0000256" key="4">
    <source>
        <dbReference type="ARBA" id="ARBA00022759"/>
    </source>
</evidence>
<keyword evidence="3" id="KW-0540">Nuclease</keyword>
<evidence type="ECO:0000259" key="7">
    <source>
        <dbReference type="PROSITE" id="PS50994"/>
    </source>
</evidence>
<dbReference type="SUPFAM" id="SSF53098">
    <property type="entry name" value="Ribonuclease H-like"/>
    <property type="match status" value="1"/>
</dbReference>
<keyword evidence="6" id="KW-0695">RNA-directed DNA polymerase</keyword>
<evidence type="ECO:0000256" key="6">
    <source>
        <dbReference type="ARBA" id="ARBA00022918"/>
    </source>
</evidence>